<keyword evidence="3" id="KW-0343">GTPase activation</keyword>
<organism evidence="6 7">
    <name type="scientific">Punica granatum</name>
    <name type="common">Pomegranate</name>
    <dbReference type="NCBI Taxonomy" id="22663"/>
    <lineage>
        <taxon>Eukaryota</taxon>
        <taxon>Viridiplantae</taxon>
        <taxon>Streptophyta</taxon>
        <taxon>Embryophyta</taxon>
        <taxon>Tracheophyta</taxon>
        <taxon>Spermatophyta</taxon>
        <taxon>Magnoliopsida</taxon>
        <taxon>eudicotyledons</taxon>
        <taxon>Gunneridae</taxon>
        <taxon>Pentapetalae</taxon>
        <taxon>rosids</taxon>
        <taxon>malvids</taxon>
        <taxon>Myrtales</taxon>
        <taxon>Lythraceae</taxon>
        <taxon>Punica</taxon>
    </lineage>
</organism>
<proteinExistence type="inferred from homology"/>
<dbReference type="Proteomes" id="UP000515151">
    <property type="component" value="Chromosome 3"/>
</dbReference>
<evidence type="ECO:0000256" key="1">
    <source>
        <dbReference type="ARBA" id="ARBA00004496"/>
    </source>
</evidence>
<reference evidence="7" key="2">
    <citation type="submission" date="2025-08" db="UniProtKB">
        <authorList>
            <consortium name="RefSeq"/>
        </authorList>
    </citation>
    <scope>IDENTIFICATION</scope>
    <source>
        <tissue evidence="7">Leaf</tissue>
    </source>
</reference>
<dbReference type="GeneID" id="116199738"/>
<dbReference type="GO" id="GO:0007264">
    <property type="term" value="P:small GTPase-mediated signal transduction"/>
    <property type="evidence" value="ECO:0007669"/>
    <property type="project" value="InterPro"/>
</dbReference>
<dbReference type="PANTHER" id="PTHR11787:SF4">
    <property type="entry name" value="CHM, RAB ESCORT PROTEIN 1"/>
    <property type="match status" value="1"/>
</dbReference>
<dbReference type="PANTHER" id="PTHR11787">
    <property type="entry name" value="RAB GDP-DISSOCIATION INHIBITOR"/>
    <property type="match status" value="1"/>
</dbReference>
<comment type="subcellular location">
    <subcellularLocation>
        <location evidence="1">Cytoplasm</location>
    </subcellularLocation>
</comment>
<reference evidence="6" key="1">
    <citation type="journal article" date="2020" name="Plant Biotechnol. J.">
        <title>The pomegranate (Punica granatum L.) draft genome dissects genetic divergence between soft- and hard-seeded cultivars.</title>
        <authorList>
            <person name="Luo X."/>
            <person name="Li H."/>
            <person name="Wu Z."/>
            <person name="Yao W."/>
            <person name="Zhao P."/>
            <person name="Cao D."/>
            <person name="Yu H."/>
            <person name="Li K."/>
            <person name="Poudel K."/>
            <person name="Zhao D."/>
            <person name="Zhang F."/>
            <person name="Xia X."/>
            <person name="Chen L."/>
            <person name="Wang Q."/>
            <person name="Jing D."/>
            <person name="Cao S."/>
        </authorList>
    </citation>
    <scope>NUCLEOTIDE SEQUENCE [LARGE SCALE GENOMIC DNA]</scope>
    <source>
        <strain evidence="6">cv. Tunisia</strain>
    </source>
</reference>
<evidence type="ECO:0000256" key="5">
    <source>
        <dbReference type="SAM" id="MobiDB-lite"/>
    </source>
</evidence>
<keyword evidence="4" id="KW-0963">Cytoplasm</keyword>
<gene>
    <name evidence="7" type="primary">LOC116199738</name>
</gene>
<evidence type="ECO:0000256" key="3">
    <source>
        <dbReference type="ARBA" id="ARBA00022468"/>
    </source>
</evidence>
<dbReference type="InterPro" id="IPR001738">
    <property type="entry name" value="Rab_escort"/>
</dbReference>
<name>A0A6P8CVK3_PUNGR</name>
<protein>
    <submittedName>
        <fullName evidence="7">Rab escort protein 1 isoform X2</fullName>
    </submittedName>
</protein>
<dbReference type="SUPFAM" id="SSF51905">
    <property type="entry name" value="FAD/NAD(P)-binding domain"/>
    <property type="match status" value="1"/>
</dbReference>
<dbReference type="RefSeq" id="XP_031386069.1">
    <property type="nucleotide sequence ID" value="XM_031530209.1"/>
</dbReference>
<dbReference type="Gene3D" id="3.30.519.10">
    <property type="entry name" value="Guanine Nucleotide Dissociation Inhibitor, domain 2"/>
    <property type="match status" value="1"/>
</dbReference>
<dbReference type="GO" id="GO:0016192">
    <property type="term" value="P:vesicle-mediated transport"/>
    <property type="evidence" value="ECO:0007669"/>
    <property type="project" value="TreeGrafter"/>
</dbReference>
<dbReference type="GO" id="GO:0005096">
    <property type="term" value="F:GTPase activator activity"/>
    <property type="evidence" value="ECO:0007669"/>
    <property type="project" value="UniProtKB-KW"/>
</dbReference>
<accession>A0A6P8CVK3</accession>
<dbReference type="PIRSF" id="PIRSF016550">
    <property type="entry name" value="Rab_ger_ger_transf_A_euk"/>
    <property type="match status" value="1"/>
</dbReference>
<dbReference type="InterPro" id="IPR036188">
    <property type="entry name" value="FAD/NAD-bd_sf"/>
</dbReference>
<dbReference type="SUPFAM" id="SSF54373">
    <property type="entry name" value="FAD-linked reductases, C-terminal domain"/>
    <property type="match status" value="1"/>
</dbReference>
<dbReference type="Gene3D" id="3.50.50.60">
    <property type="entry name" value="FAD/NAD(P)-binding domain"/>
    <property type="match status" value="2"/>
</dbReference>
<feature type="region of interest" description="Disordered" evidence="5">
    <location>
        <begin position="475"/>
        <end position="499"/>
    </location>
</feature>
<dbReference type="Pfam" id="PF00996">
    <property type="entry name" value="GDI"/>
    <property type="match status" value="3"/>
</dbReference>
<dbReference type="GO" id="GO:0005634">
    <property type="term" value="C:nucleus"/>
    <property type="evidence" value="ECO:0007669"/>
    <property type="project" value="TreeGrafter"/>
</dbReference>
<dbReference type="GO" id="GO:0005968">
    <property type="term" value="C:Rab-protein geranylgeranyltransferase complex"/>
    <property type="evidence" value="ECO:0007669"/>
    <property type="project" value="InterPro"/>
</dbReference>
<dbReference type="PRINTS" id="PR00891">
    <property type="entry name" value="RABGDIREP"/>
</dbReference>
<keyword evidence="6" id="KW-1185">Reference proteome</keyword>
<dbReference type="GO" id="GO:0006886">
    <property type="term" value="P:intracellular protein transport"/>
    <property type="evidence" value="ECO:0007669"/>
    <property type="project" value="InterPro"/>
</dbReference>
<sequence>MTEAYPQIDPTTFDLIIVGTGLPESLIAAAASAAGKSVLHLDPNPFYGSHFASLGPDELSAFLSSSSFPPSSSSGEDPATVSLTTRPLYSNVEISSLAPETLEEHARKFNLDVAGPRVLFCADRAIDAILKWSTNHYLEFKAIDANFICVENGKLMRVPDSRSAIFKDKNLSLIEKNQLMKFLKIVQRHLDPDEDASSKVSQEDLESPFAEFLAKIKLPPKIKSFPNSPGALIYPSYGQGELPQAFCRRAAVKRCLYVLRMPVVALLIDEENGQYRGIRLASGQDLFSPKLILDPSFVFPSQAGSSPEEPVHVFSEKAVEAKVARGICITRSSLKPDISNLLVVYPPRSLYPEQDITVRVLQLGSTSAICPPGMFVLYLSALCNDATQGKKLLNTAISAIEVSQISERNAGVKNEDAEVEPPFIIWKAIFIQELSAGKYGSICSTPSPDGNLNYHDLVDAAEKLFHATYPDEAFFPETASPENADEDNCPEDDGPLEEA</sequence>
<dbReference type="GO" id="GO:0005829">
    <property type="term" value="C:cytosol"/>
    <property type="evidence" value="ECO:0007669"/>
    <property type="project" value="TreeGrafter"/>
</dbReference>
<dbReference type="AlphaFoldDB" id="A0A6P8CVK3"/>
<evidence type="ECO:0000256" key="4">
    <source>
        <dbReference type="ARBA" id="ARBA00022490"/>
    </source>
</evidence>
<comment type="similarity">
    <text evidence="2">Belongs to the Rab GDI family.</text>
</comment>
<dbReference type="InterPro" id="IPR018203">
    <property type="entry name" value="GDP_dissociation_inhibitor"/>
</dbReference>
<evidence type="ECO:0000313" key="6">
    <source>
        <dbReference type="Proteomes" id="UP000515151"/>
    </source>
</evidence>
<dbReference type="GO" id="GO:0005092">
    <property type="term" value="F:GDP-dissociation inhibitor activity"/>
    <property type="evidence" value="ECO:0007669"/>
    <property type="project" value="InterPro"/>
</dbReference>
<evidence type="ECO:0000313" key="7">
    <source>
        <dbReference type="RefSeq" id="XP_031386069.1"/>
    </source>
</evidence>
<evidence type="ECO:0000256" key="2">
    <source>
        <dbReference type="ARBA" id="ARBA00005593"/>
    </source>
</evidence>
<feature type="compositionally biased region" description="Acidic residues" evidence="5">
    <location>
        <begin position="483"/>
        <end position="499"/>
    </location>
</feature>